<name>A0ABM8DRL8_9BACT</name>
<dbReference type="Proteomes" id="UP001242010">
    <property type="component" value="Chromosome"/>
</dbReference>
<sequence>MTRHRRASTWALLLMVAGLHLNAQHDRREEEARPRRPQEGRSQPGRSLGRDQDRGREAPVRSAQAPRERGFEERPRPEQPRRGEPERLRRAEEVRPRPEPRPERRESAVPRGAPPTRDLGRPVRPEAARAWQARESWRRDAWPARPSWREHRAHRWESEHRTWAQRGGYGGYRIPEPQFVARFGDRHAFRIGSRPVIYRGYPRFRCGGYWFLIVDPWPEFWADEWYLWDDMYIDDAFDGYYLTSRRHPGIRLAIMVSL</sequence>
<dbReference type="RefSeq" id="WP_286353394.1">
    <property type="nucleotide sequence ID" value="NZ_AP027079.1"/>
</dbReference>
<evidence type="ECO:0000256" key="1">
    <source>
        <dbReference type="SAM" id="MobiDB-lite"/>
    </source>
</evidence>
<evidence type="ECO:0000313" key="2">
    <source>
        <dbReference type="EMBL" id="BDU69671.1"/>
    </source>
</evidence>
<feature type="compositionally biased region" description="Basic and acidic residues" evidence="1">
    <location>
        <begin position="48"/>
        <end position="59"/>
    </location>
</feature>
<feature type="region of interest" description="Disordered" evidence="1">
    <location>
        <begin position="24"/>
        <end position="126"/>
    </location>
</feature>
<evidence type="ECO:0000313" key="3">
    <source>
        <dbReference type="Proteomes" id="UP001242010"/>
    </source>
</evidence>
<protein>
    <submittedName>
        <fullName evidence="2">Uncharacterized protein</fullName>
    </submittedName>
</protein>
<organism evidence="2 3">
    <name type="scientific">Geothrix oryzae</name>
    <dbReference type="NCBI Taxonomy" id="2927975"/>
    <lineage>
        <taxon>Bacteria</taxon>
        <taxon>Pseudomonadati</taxon>
        <taxon>Acidobacteriota</taxon>
        <taxon>Holophagae</taxon>
        <taxon>Holophagales</taxon>
        <taxon>Holophagaceae</taxon>
        <taxon>Geothrix</taxon>
    </lineage>
</organism>
<proteinExistence type="predicted"/>
<reference evidence="3" key="1">
    <citation type="journal article" date="2023" name="Int. J. Syst. Evol. Microbiol.">
        <title>Mesoterricola silvestris gen. nov., sp. nov., Mesoterricola sediminis sp. nov., Geothrix oryzae sp. nov., Geothrix edaphica sp. nov., Geothrix rubra sp. nov., and Geothrix limicola sp. nov., six novel members of Acidobacteriota isolated from soils.</title>
        <authorList>
            <person name="Itoh H."/>
            <person name="Sugisawa Y."/>
            <person name="Mise K."/>
            <person name="Xu Z."/>
            <person name="Kuniyasu M."/>
            <person name="Ushijima N."/>
            <person name="Kawano K."/>
            <person name="Kobayashi E."/>
            <person name="Shiratori Y."/>
            <person name="Masuda Y."/>
            <person name="Senoo K."/>
        </authorList>
    </citation>
    <scope>NUCLEOTIDE SEQUENCE [LARGE SCALE GENOMIC DNA]</scope>
    <source>
        <strain evidence="3">Red222</strain>
    </source>
</reference>
<dbReference type="EMBL" id="AP027079">
    <property type="protein sequence ID" value="BDU69671.1"/>
    <property type="molecule type" value="Genomic_DNA"/>
</dbReference>
<gene>
    <name evidence="2" type="ORF">GETHOR_17720</name>
</gene>
<accession>A0ABM8DRL8</accession>
<feature type="compositionally biased region" description="Basic and acidic residues" evidence="1">
    <location>
        <begin position="66"/>
        <end position="108"/>
    </location>
</feature>
<keyword evidence="3" id="KW-1185">Reference proteome</keyword>
<feature type="compositionally biased region" description="Basic and acidic residues" evidence="1">
    <location>
        <begin position="24"/>
        <end position="39"/>
    </location>
</feature>